<feature type="non-terminal residue" evidence="2">
    <location>
        <position position="1"/>
    </location>
</feature>
<gene>
    <name evidence="2" type="ORF">GIL414_LOCUS31890</name>
    <name evidence="3" type="ORF">GIL414_LOCUS31978</name>
</gene>
<dbReference type="AlphaFoldDB" id="A0A8S2WFJ2"/>
<reference evidence="2" key="1">
    <citation type="submission" date="2021-02" db="EMBL/GenBank/DDBJ databases">
        <authorList>
            <person name="Nowell W R."/>
        </authorList>
    </citation>
    <scope>NUCLEOTIDE SEQUENCE</scope>
</reference>
<protein>
    <submittedName>
        <fullName evidence="2">Uncharacterized protein</fullName>
    </submittedName>
</protein>
<dbReference type="EMBL" id="CAJOBJ010066543">
    <property type="protein sequence ID" value="CAF4441296.1"/>
    <property type="molecule type" value="Genomic_DNA"/>
</dbReference>
<feature type="non-terminal residue" evidence="2">
    <location>
        <position position="26"/>
    </location>
</feature>
<proteinExistence type="predicted"/>
<evidence type="ECO:0000313" key="2">
    <source>
        <dbReference type="EMBL" id="CAF4439457.1"/>
    </source>
</evidence>
<accession>A0A8S2WFJ2</accession>
<feature type="region of interest" description="Disordered" evidence="1">
    <location>
        <begin position="1"/>
        <end position="26"/>
    </location>
</feature>
<evidence type="ECO:0000313" key="3">
    <source>
        <dbReference type="EMBL" id="CAF4441296.1"/>
    </source>
</evidence>
<sequence>QEEQRIAQRRDSLGPNGLKKLKDELD</sequence>
<name>A0A8S2WFJ2_9BILA</name>
<evidence type="ECO:0000313" key="4">
    <source>
        <dbReference type="Proteomes" id="UP000681720"/>
    </source>
</evidence>
<dbReference type="EMBL" id="CAJOBJ010066046">
    <property type="protein sequence ID" value="CAF4439457.1"/>
    <property type="molecule type" value="Genomic_DNA"/>
</dbReference>
<dbReference type="Proteomes" id="UP000681720">
    <property type="component" value="Unassembled WGS sequence"/>
</dbReference>
<organism evidence="2 4">
    <name type="scientific">Rotaria magnacalcarata</name>
    <dbReference type="NCBI Taxonomy" id="392030"/>
    <lineage>
        <taxon>Eukaryota</taxon>
        <taxon>Metazoa</taxon>
        <taxon>Spiralia</taxon>
        <taxon>Gnathifera</taxon>
        <taxon>Rotifera</taxon>
        <taxon>Eurotatoria</taxon>
        <taxon>Bdelloidea</taxon>
        <taxon>Philodinida</taxon>
        <taxon>Philodinidae</taxon>
        <taxon>Rotaria</taxon>
    </lineage>
</organism>
<comment type="caution">
    <text evidence="2">The sequence shown here is derived from an EMBL/GenBank/DDBJ whole genome shotgun (WGS) entry which is preliminary data.</text>
</comment>
<feature type="compositionally biased region" description="Basic and acidic residues" evidence="1">
    <location>
        <begin position="1"/>
        <end position="12"/>
    </location>
</feature>
<evidence type="ECO:0000256" key="1">
    <source>
        <dbReference type="SAM" id="MobiDB-lite"/>
    </source>
</evidence>